<gene>
    <name evidence="1" type="primary">Acey_s0601.g505</name>
    <name evidence="1" type="ORF">Y032_0601g505</name>
</gene>
<comment type="caution">
    <text evidence="1">The sequence shown here is derived from an EMBL/GenBank/DDBJ whole genome shotgun (WGS) entry which is preliminary data.</text>
</comment>
<dbReference type="AlphaFoldDB" id="A0A016WN44"/>
<proteinExistence type="predicted"/>
<reference evidence="2" key="1">
    <citation type="journal article" date="2015" name="Nat. Genet.">
        <title>The genome and transcriptome of the zoonotic hookworm Ancylostoma ceylanicum identify infection-specific gene families.</title>
        <authorList>
            <person name="Schwarz E.M."/>
            <person name="Hu Y."/>
            <person name="Antoshechkin I."/>
            <person name="Miller M.M."/>
            <person name="Sternberg P.W."/>
            <person name="Aroian R.V."/>
        </authorList>
    </citation>
    <scope>NUCLEOTIDE SEQUENCE</scope>
    <source>
        <strain evidence="2">HY135</strain>
    </source>
</reference>
<dbReference type="EMBL" id="JARK01000201">
    <property type="protein sequence ID" value="EYC40687.1"/>
    <property type="molecule type" value="Genomic_DNA"/>
</dbReference>
<protein>
    <submittedName>
        <fullName evidence="1">Uncharacterized protein</fullName>
    </submittedName>
</protein>
<dbReference type="Proteomes" id="UP000024635">
    <property type="component" value="Unassembled WGS sequence"/>
</dbReference>
<evidence type="ECO:0000313" key="1">
    <source>
        <dbReference type="EMBL" id="EYC40687.1"/>
    </source>
</evidence>
<sequence length="108" mass="12082">MPIAKVEVLAPVKKITAQSFISETIGRKMVLNMVSLFAEKTSAHANTKLTNQTTTVGFLAVSRQKEEASREIASSIFVIEHPRKWPSSSMWKKCNFMVRIAILLPSFT</sequence>
<name>A0A016WN44_9BILA</name>
<organism evidence="1 2">
    <name type="scientific">Ancylostoma ceylanicum</name>
    <dbReference type="NCBI Taxonomy" id="53326"/>
    <lineage>
        <taxon>Eukaryota</taxon>
        <taxon>Metazoa</taxon>
        <taxon>Ecdysozoa</taxon>
        <taxon>Nematoda</taxon>
        <taxon>Chromadorea</taxon>
        <taxon>Rhabditida</taxon>
        <taxon>Rhabditina</taxon>
        <taxon>Rhabditomorpha</taxon>
        <taxon>Strongyloidea</taxon>
        <taxon>Ancylostomatidae</taxon>
        <taxon>Ancylostomatinae</taxon>
        <taxon>Ancylostoma</taxon>
    </lineage>
</organism>
<evidence type="ECO:0000313" key="2">
    <source>
        <dbReference type="Proteomes" id="UP000024635"/>
    </source>
</evidence>
<keyword evidence="2" id="KW-1185">Reference proteome</keyword>
<accession>A0A016WN44</accession>